<evidence type="ECO:0000313" key="4">
    <source>
        <dbReference type="Proteomes" id="UP000319191"/>
    </source>
</evidence>
<accession>A0A552IXL8</accession>
<dbReference type="InterPro" id="IPR001769">
    <property type="entry name" value="Gingipain"/>
</dbReference>
<dbReference type="Pfam" id="PF20328">
    <property type="entry name" value="DUF6623"/>
    <property type="match status" value="1"/>
</dbReference>
<organism evidence="3 4">
    <name type="scientific">Microcystis novacekii Mn_MB_F_20050700_S1D</name>
    <dbReference type="NCBI Taxonomy" id="2486266"/>
    <lineage>
        <taxon>Bacteria</taxon>
        <taxon>Bacillati</taxon>
        <taxon>Cyanobacteriota</taxon>
        <taxon>Cyanophyceae</taxon>
        <taxon>Oscillatoriophycideae</taxon>
        <taxon>Chroococcales</taxon>
        <taxon>Microcystaceae</taxon>
        <taxon>Microcystis</taxon>
    </lineage>
</organism>
<dbReference type="SUPFAM" id="SSF52129">
    <property type="entry name" value="Caspase-like"/>
    <property type="match status" value="2"/>
</dbReference>
<evidence type="ECO:0000313" key="3">
    <source>
        <dbReference type="EMBL" id="TRU88219.1"/>
    </source>
</evidence>
<keyword evidence="1" id="KW-0732">Signal</keyword>
<evidence type="ECO:0000256" key="1">
    <source>
        <dbReference type="ARBA" id="ARBA00022729"/>
    </source>
</evidence>
<dbReference type="Pfam" id="PF01364">
    <property type="entry name" value="Peptidase_C25"/>
    <property type="match status" value="1"/>
</dbReference>
<sequence length="1000" mass="110676">MKVEMQPQNLEQPNALQMTLTFDPKTLQLTRSPFGIVVELKDCRLSGEQGGPGLPSKVVQVALPPNTVVTQVTAKAERIVRLTDKPELVAPLQPLRPGVTPAAEALQFEPRIRSLEDTPIKASTLRPRGEMFVSPPLTPALTLPRIELYEQAISHPRPFARLIKTEYIESIPVAVLEVTPVRLIENGLLEFAPEITVTVNYTQQGGQPHKSRLLHSHAQSKRFVEMARARVVNPEAILALERSLPLKLALVDYLVITDNQTWNEATLKPTANMGNLVQPFQRLADWKTKRGLKSRVVTVSDIVAGVYGNFSSGVRDLQEVIRNFLKWALGAWGISWVLLGGDISIIPVRRVAGNLCGEIELQSTNPPPANQSFWTGTFLKVSLVSVGWGPSPSSNNKLVRPDTGQLIPYDSAGTSSTTQAGWYFCTNNTYTTRTKTPTQFVRVNGPATLINARLQWLYEWNTLPTDLYYASLQGANYNKPGLHDWDLNNNGIYGQHSNSADFDGVEYETDVSVGRAPVSSQVQAEAFVSKVIAYEQGAKPDGTALDAHWLENMLIVSANWGGRIWISSTPTNPPGDNCYCHLAETQYSLIKLDKIPADLKQKLIAQVTPPDVRVLPYDRTAASNGRGWFYAKSSSNLTPSESVVSLFGHISYIPIPTQWIVVYGNAAELAPQGYILDNTDPDGSMLDEEKLRQQVYEELLGIRHFSRLYEDEVDLTPEQTSVAPLQHLTQERLRNALNSSPHFVSFSGHGNSDGCCWLSCDMARNLTNGYSTFIAYADSCLTNQFDAEDAVSEVLLYNPNGGAVAYIGNTRFSWIGLGDDFQRAFFHQMVSTRHLGLLNDSRCNLLQTAGAYSKWVIFTLNLMGDPETPVRIPATKLAQAMWIHGHSMQIEVPDSLARTWKAGFYIEIEGKPNSDNWFHFAIPSKVIVNDQRDVHIYDGPDKIAVHNNVNLSGNLGFQRFDVPTHPPVKWGIGISVGVHFGGGSGSRVMRFKSAGCDFVL</sequence>
<comment type="caution">
    <text evidence="3">The sequence shown here is derived from an EMBL/GenBank/DDBJ whole genome shotgun (WGS) entry which is preliminary data.</text>
</comment>
<dbReference type="GO" id="GO:0008234">
    <property type="term" value="F:cysteine-type peptidase activity"/>
    <property type="evidence" value="ECO:0007669"/>
    <property type="project" value="InterPro"/>
</dbReference>
<protein>
    <recommendedName>
        <fullName evidence="2">Gingipain domain-containing protein</fullName>
    </recommendedName>
</protein>
<dbReference type="EMBL" id="SFAV01000144">
    <property type="protein sequence ID" value="TRU88219.1"/>
    <property type="molecule type" value="Genomic_DNA"/>
</dbReference>
<reference evidence="3 4" key="1">
    <citation type="submission" date="2019-01" db="EMBL/GenBank/DDBJ databases">
        <title>Coherence of Microcystis species and biogeography revealed through population genomics.</title>
        <authorList>
            <person name="Perez-Carrascal O.M."/>
            <person name="Terrat Y."/>
            <person name="Giani A."/>
            <person name="Fortin N."/>
            <person name="Tromas N."/>
            <person name="Shapiro B.J."/>
        </authorList>
    </citation>
    <scope>NUCLEOTIDE SEQUENCE [LARGE SCALE GENOMIC DNA]</scope>
    <source>
        <strain evidence="3">Mn_MB_F_20050700_S1D</strain>
    </source>
</reference>
<dbReference type="Gene3D" id="3.40.50.1460">
    <property type="match status" value="1"/>
</dbReference>
<proteinExistence type="predicted"/>
<evidence type="ECO:0000259" key="2">
    <source>
        <dbReference type="Pfam" id="PF01364"/>
    </source>
</evidence>
<name>A0A552IXL8_9CHRO</name>
<gene>
    <name evidence="3" type="ORF">EWV54_10910</name>
</gene>
<dbReference type="InterPro" id="IPR029030">
    <property type="entry name" value="Caspase-like_dom_sf"/>
</dbReference>
<dbReference type="Gene3D" id="3.40.50.10390">
    <property type="entry name" value="Gingipain r, domain 1"/>
    <property type="match status" value="1"/>
</dbReference>
<dbReference type="GO" id="GO:0006508">
    <property type="term" value="P:proteolysis"/>
    <property type="evidence" value="ECO:0007669"/>
    <property type="project" value="InterPro"/>
</dbReference>
<dbReference type="Gene3D" id="2.60.40.3800">
    <property type="match status" value="1"/>
</dbReference>
<dbReference type="InterPro" id="IPR029031">
    <property type="entry name" value="Gingipain_N_sf"/>
</dbReference>
<dbReference type="InterPro" id="IPR038490">
    <property type="entry name" value="Gingipain_propep_sf"/>
</dbReference>
<dbReference type="AlphaFoldDB" id="A0A552IXL8"/>
<dbReference type="Proteomes" id="UP000319191">
    <property type="component" value="Unassembled WGS sequence"/>
</dbReference>
<dbReference type="InterPro" id="IPR046731">
    <property type="entry name" value="DUF6623"/>
</dbReference>
<feature type="domain" description="Gingipain" evidence="2">
    <location>
        <begin position="253"/>
        <end position="869"/>
    </location>
</feature>